<gene>
    <name evidence="3" type="ORF">GPECTOR_19g366</name>
</gene>
<accession>A0A150GJQ5</accession>
<evidence type="ECO:0000256" key="1">
    <source>
        <dbReference type="SAM" id="Coils"/>
    </source>
</evidence>
<sequence length="297" mass="32509">MGCSSKLAQARQDLKRISSDANKRETSSVDLQKQLNDSRKHIQQLQHDFDAAQASQASASSQCNSQQLLRVEAMYRDRLAALKEDCRVKLAAQERAAQERLAAAQAKASQVLEQVKAAAVREVQRAEAFLDAKPTHCNTDQRPPERDANREAQMVVDLQQRLADLRGELVAQVEAASQLQAELVAAQQGRVAAEERMEAMEATCKALRAENVAVRSQLLATISAGGGDAYSRTREEAAQAAALQAAEESAATREALQSVRREQVAASRALMSQLRRMQALESMRLSDLRVREMGTGA</sequence>
<feature type="region of interest" description="Disordered" evidence="2">
    <location>
        <begin position="1"/>
        <end position="31"/>
    </location>
</feature>
<reference evidence="4" key="1">
    <citation type="journal article" date="2016" name="Nat. Commun.">
        <title>The Gonium pectorale genome demonstrates co-option of cell cycle regulation during the evolution of multicellularity.</title>
        <authorList>
            <person name="Hanschen E.R."/>
            <person name="Marriage T.N."/>
            <person name="Ferris P.J."/>
            <person name="Hamaji T."/>
            <person name="Toyoda A."/>
            <person name="Fujiyama A."/>
            <person name="Neme R."/>
            <person name="Noguchi H."/>
            <person name="Minakuchi Y."/>
            <person name="Suzuki M."/>
            <person name="Kawai-Toyooka H."/>
            <person name="Smith D.R."/>
            <person name="Sparks H."/>
            <person name="Anderson J."/>
            <person name="Bakaric R."/>
            <person name="Luria V."/>
            <person name="Karger A."/>
            <person name="Kirschner M.W."/>
            <person name="Durand P.M."/>
            <person name="Michod R.E."/>
            <person name="Nozaki H."/>
            <person name="Olson B.J."/>
        </authorList>
    </citation>
    <scope>NUCLEOTIDE SEQUENCE [LARGE SCALE GENOMIC DNA]</scope>
    <source>
        <strain evidence="4">NIES-2863</strain>
    </source>
</reference>
<evidence type="ECO:0000313" key="4">
    <source>
        <dbReference type="Proteomes" id="UP000075714"/>
    </source>
</evidence>
<evidence type="ECO:0000256" key="2">
    <source>
        <dbReference type="SAM" id="MobiDB-lite"/>
    </source>
</evidence>
<keyword evidence="4" id="KW-1185">Reference proteome</keyword>
<name>A0A150GJQ5_GONPE</name>
<dbReference type="AlphaFoldDB" id="A0A150GJQ5"/>
<dbReference type="EMBL" id="LSYV01000020">
    <property type="protein sequence ID" value="KXZ49915.1"/>
    <property type="molecule type" value="Genomic_DNA"/>
</dbReference>
<proteinExistence type="predicted"/>
<evidence type="ECO:0000313" key="3">
    <source>
        <dbReference type="EMBL" id="KXZ49915.1"/>
    </source>
</evidence>
<keyword evidence="1" id="KW-0175">Coiled coil</keyword>
<feature type="coiled-coil region" evidence="1">
    <location>
        <begin position="148"/>
        <end position="217"/>
    </location>
</feature>
<dbReference type="Proteomes" id="UP000075714">
    <property type="component" value="Unassembled WGS sequence"/>
</dbReference>
<feature type="compositionally biased region" description="Basic and acidic residues" evidence="2">
    <location>
        <begin position="12"/>
        <end position="27"/>
    </location>
</feature>
<organism evidence="3 4">
    <name type="scientific">Gonium pectorale</name>
    <name type="common">Green alga</name>
    <dbReference type="NCBI Taxonomy" id="33097"/>
    <lineage>
        <taxon>Eukaryota</taxon>
        <taxon>Viridiplantae</taxon>
        <taxon>Chlorophyta</taxon>
        <taxon>core chlorophytes</taxon>
        <taxon>Chlorophyceae</taxon>
        <taxon>CS clade</taxon>
        <taxon>Chlamydomonadales</taxon>
        <taxon>Volvocaceae</taxon>
        <taxon>Gonium</taxon>
    </lineage>
</organism>
<feature type="coiled-coil region" evidence="1">
    <location>
        <begin position="87"/>
        <end position="114"/>
    </location>
</feature>
<protein>
    <submittedName>
        <fullName evidence="3">Uncharacterized protein</fullName>
    </submittedName>
</protein>
<comment type="caution">
    <text evidence="3">The sequence shown here is derived from an EMBL/GenBank/DDBJ whole genome shotgun (WGS) entry which is preliminary data.</text>
</comment>